<feature type="region of interest" description="Disordered" evidence="6">
    <location>
        <begin position="265"/>
        <end position="297"/>
    </location>
</feature>
<dbReference type="KEGG" id="hir:HETIRDRAFT_475018"/>
<evidence type="ECO:0000256" key="2">
    <source>
        <dbReference type="ARBA" id="ARBA00004496"/>
    </source>
</evidence>
<evidence type="ECO:0000313" key="9">
    <source>
        <dbReference type="Proteomes" id="UP000030671"/>
    </source>
</evidence>
<dbReference type="HOGENOM" id="CLU_021382_0_0_1"/>
<evidence type="ECO:0000256" key="6">
    <source>
        <dbReference type="SAM" id="MobiDB-lite"/>
    </source>
</evidence>
<dbReference type="InterPro" id="IPR008978">
    <property type="entry name" value="HSP20-like_chaperone"/>
</dbReference>
<dbReference type="InterPro" id="IPR037895">
    <property type="entry name" value="NUDCD1"/>
</dbReference>
<evidence type="ECO:0000256" key="4">
    <source>
        <dbReference type="ARBA" id="ARBA00022490"/>
    </source>
</evidence>
<accession>W4K750</accession>
<evidence type="ECO:0000256" key="5">
    <source>
        <dbReference type="ARBA" id="ARBA00023242"/>
    </source>
</evidence>
<dbReference type="PROSITE" id="PS51203">
    <property type="entry name" value="CS"/>
    <property type="match status" value="1"/>
</dbReference>
<dbReference type="SUPFAM" id="SSF49764">
    <property type="entry name" value="HSP20-like chaperones"/>
    <property type="match status" value="1"/>
</dbReference>
<feature type="domain" description="CS" evidence="7">
    <location>
        <begin position="298"/>
        <end position="399"/>
    </location>
</feature>
<dbReference type="CDD" id="cd06467">
    <property type="entry name" value="p23_NUDC_like"/>
    <property type="match status" value="1"/>
</dbReference>
<dbReference type="InterPro" id="IPR007052">
    <property type="entry name" value="CS_dom"/>
</dbReference>
<protein>
    <recommendedName>
        <fullName evidence="3">NudC domain-containing protein 1</fullName>
    </recommendedName>
</protein>
<gene>
    <name evidence="8" type="ORF">HETIRDRAFT_475018</name>
</gene>
<dbReference type="STRING" id="747525.W4K750"/>
<dbReference type="Gene3D" id="2.60.40.790">
    <property type="match status" value="1"/>
</dbReference>
<dbReference type="AlphaFoldDB" id="W4K750"/>
<dbReference type="Pfam" id="PF04969">
    <property type="entry name" value="CS"/>
    <property type="match status" value="1"/>
</dbReference>
<dbReference type="PANTHER" id="PTHR21664:SF1">
    <property type="entry name" value="NUDC DOMAIN-CONTAINING PROTEIN 1"/>
    <property type="match status" value="1"/>
</dbReference>
<keyword evidence="4" id="KW-0963">Cytoplasm</keyword>
<dbReference type="PANTHER" id="PTHR21664">
    <property type="entry name" value="CHRONIC MYELOGENOUS LEUKEMIA TUMOR ANTIGEN 66"/>
    <property type="match status" value="1"/>
</dbReference>
<proteinExistence type="predicted"/>
<reference evidence="8 9" key="1">
    <citation type="journal article" date="2012" name="New Phytol.">
        <title>Insight into trade-off between wood decay and parasitism from the genome of a fungal forest pathogen.</title>
        <authorList>
            <person name="Olson A."/>
            <person name="Aerts A."/>
            <person name="Asiegbu F."/>
            <person name="Belbahri L."/>
            <person name="Bouzid O."/>
            <person name="Broberg A."/>
            <person name="Canback B."/>
            <person name="Coutinho P.M."/>
            <person name="Cullen D."/>
            <person name="Dalman K."/>
            <person name="Deflorio G."/>
            <person name="van Diepen L.T."/>
            <person name="Dunand C."/>
            <person name="Duplessis S."/>
            <person name="Durling M."/>
            <person name="Gonthier P."/>
            <person name="Grimwood J."/>
            <person name="Fossdal C.G."/>
            <person name="Hansson D."/>
            <person name="Henrissat B."/>
            <person name="Hietala A."/>
            <person name="Himmelstrand K."/>
            <person name="Hoffmeister D."/>
            <person name="Hogberg N."/>
            <person name="James T.Y."/>
            <person name="Karlsson M."/>
            <person name="Kohler A."/>
            <person name="Kues U."/>
            <person name="Lee Y.H."/>
            <person name="Lin Y.C."/>
            <person name="Lind M."/>
            <person name="Lindquist E."/>
            <person name="Lombard V."/>
            <person name="Lucas S."/>
            <person name="Lunden K."/>
            <person name="Morin E."/>
            <person name="Murat C."/>
            <person name="Park J."/>
            <person name="Raffaello T."/>
            <person name="Rouze P."/>
            <person name="Salamov A."/>
            <person name="Schmutz J."/>
            <person name="Solheim H."/>
            <person name="Stahlberg J."/>
            <person name="Velez H."/>
            <person name="de Vries R.P."/>
            <person name="Wiebenga A."/>
            <person name="Woodward S."/>
            <person name="Yakovlev I."/>
            <person name="Garbelotto M."/>
            <person name="Martin F."/>
            <person name="Grigoriev I.V."/>
            <person name="Stenlid J."/>
        </authorList>
    </citation>
    <scope>NUCLEOTIDE SEQUENCE [LARGE SCALE GENOMIC DNA]</scope>
    <source>
        <strain evidence="8 9">TC 32-1</strain>
    </source>
</reference>
<dbReference type="Proteomes" id="UP000030671">
    <property type="component" value="Unassembled WGS sequence"/>
</dbReference>
<keyword evidence="5" id="KW-0539">Nucleus</keyword>
<dbReference type="InParanoid" id="W4K750"/>
<dbReference type="RefSeq" id="XP_009546211.1">
    <property type="nucleotide sequence ID" value="XM_009547916.1"/>
</dbReference>
<evidence type="ECO:0000313" key="8">
    <source>
        <dbReference type="EMBL" id="ETW81579.1"/>
    </source>
</evidence>
<comment type="subcellular location">
    <subcellularLocation>
        <location evidence="2">Cytoplasm</location>
    </subcellularLocation>
    <subcellularLocation>
        <location evidence="1">Nucleus</location>
    </subcellularLocation>
</comment>
<sequence>MAFNPDRSLLNPKFEGYKLDPISEEDVLAHHPLPSKPTQATISGKVPLSFQEVQSRIRHNHLSVCPNANQAVYIDNEMRVVSISMDGVMPSFRVIYELPVSMQTSLSDAHQREYPSAAYLNADTLFVSDGHGLLFILGISAHGQGELRGTYQLLKDVFPTASPFRIHSSSQTSEDTTLVILSMKHYETTNDDVHDQPSAHKRSHARFDVLAAAFKLPSLVSPSDGILALDIVWYRRGEDVPLYTAYHANLKTFLLVGGSPYQRIDTTPQNPYEPSPDEMAPIPRQGENLDESETPNIQKPPPYAWTQDSEELTVAFPLPATTPKSAFNILFSPQTLTVLVRAESMDLTPLPRYSAARLWGGISPTSSFWTWDAQGTSVYGLLTLHLEKQHAGTRWPHVFDTAAAAQSAGAGATGDTADVPETLDPSELYAIRESLEKYTAGLREGRDVSGLGLGSGVPSLAEGELDDEADAAVGFPACLTWVNADGSAPPWARESEGEVVNILSTPLPGVQAVGISLAVKSTVDGLLYSLLGGEDGGAPGWKHTSTLSALAFVLASKRDTRFIHHISSKAVLAFEGGSSDYSGNLYIYRVNSPKDTWAKQAILHIGGGAAGPLLGVGAMERSPGHPLILCLCESEMIVLRATL</sequence>
<dbReference type="eggNOG" id="KOG4379">
    <property type="taxonomic scope" value="Eukaryota"/>
</dbReference>
<dbReference type="EMBL" id="KI925458">
    <property type="protein sequence ID" value="ETW81579.1"/>
    <property type="molecule type" value="Genomic_DNA"/>
</dbReference>
<keyword evidence="9" id="KW-1185">Reference proteome</keyword>
<evidence type="ECO:0000256" key="3">
    <source>
        <dbReference type="ARBA" id="ARBA00018915"/>
    </source>
</evidence>
<evidence type="ECO:0000256" key="1">
    <source>
        <dbReference type="ARBA" id="ARBA00004123"/>
    </source>
</evidence>
<dbReference type="GeneID" id="20677594"/>
<name>W4K750_HETIT</name>
<dbReference type="OrthoDB" id="428655at2759"/>
<evidence type="ECO:0000259" key="7">
    <source>
        <dbReference type="PROSITE" id="PS51203"/>
    </source>
</evidence>
<dbReference type="GO" id="GO:0005634">
    <property type="term" value="C:nucleus"/>
    <property type="evidence" value="ECO:0007669"/>
    <property type="project" value="UniProtKB-SubCell"/>
</dbReference>
<dbReference type="GO" id="GO:0005737">
    <property type="term" value="C:cytoplasm"/>
    <property type="evidence" value="ECO:0007669"/>
    <property type="project" value="UniProtKB-SubCell"/>
</dbReference>
<organism evidence="8 9">
    <name type="scientific">Heterobasidion irregulare (strain TC 32-1)</name>
    <dbReference type="NCBI Taxonomy" id="747525"/>
    <lineage>
        <taxon>Eukaryota</taxon>
        <taxon>Fungi</taxon>
        <taxon>Dikarya</taxon>
        <taxon>Basidiomycota</taxon>
        <taxon>Agaricomycotina</taxon>
        <taxon>Agaricomycetes</taxon>
        <taxon>Russulales</taxon>
        <taxon>Bondarzewiaceae</taxon>
        <taxon>Heterobasidion</taxon>
        <taxon>Heterobasidion annosum species complex</taxon>
    </lineage>
</organism>